<feature type="transmembrane region" description="Helical" evidence="1">
    <location>
        <begin position="12"/>
        <end position="37"/>
    </location>
</feature>
<dbReference type="EMBL" id="JASWER010000028">
    <property type="protein sequence ID" value="MDL5378379.1"/>
    <property type="molecule type" value="Genomic_DNA"/>
</dbReference>
<reference evidence="2 3" key="1">
    <citation type="submission" date="2023-06" db="EMBL/GenBank/DDBJ databases">
        <title>Influencing factors and mechanism of Cr(VI) reduction by facultative anaerobic Exiguobacterium sp. PY14.</title>
        <authorList>
            <person name="Zou L."/>
        </authorList>
    </citation>
    <scope>NUCLEOTIDE SEQUENCE [LARGE SCALE GENOMIC DNA]</scope>
    <source>
        <strain evidence="2 3">PY14</strain>
    </source>
</reference>
<dbReference type="Proteomes" id="UP001230807">
    <property type="component" value="Unassembled WGS sequence"/>
</dbReference>
<dbReference type="RefSeq" id="WP_286038606.1">
    <property type="nucleotide sequence ID" value="NZ_CP183077.1"/>
</dbReference>
<name>A0ABT7MT51_9BACL</name>
<feature type="transmembrane region" description="Helical" evidence="1">
    <location>
        <begin position="104"/>
        <end position="122"/>
    </location>
</feature>
<evidence type="ECO:0000313" key="3">
    <source>
        <dbReference type="Proteomes" id="UP001230807"/>
    </source>
</evidence>
<keyword evidence="1" id="KW-1133">Transmembrane helix</keyword>
<keyword evidence="1" id="KW-0812">Transmembrane</keyword>
<feature type="transmembrane region" description="Helical" evidence="1">
    <location>
        <begin position="43"/>
        <end position="60"/>
    </location>
</feature>
<organism evidence="2 3">
    <name type="scientific">Exiguobacterium mexicanum</name>
    <dbReference type="NCBI Taxonomy" id="340146"/>
    <lineage>
        <taxon>Bacteria</taxon>
        <taxon>Bacillati</taxon>
        <taxon>Bacillota</taxon>
        <taxon>Bacilli</taxon>
        <taxon>Bacillales</taxon>
        <taxon>Bacillales Family XII. Incertae Sedis</taxon>
        <taxon>Exiguobacterium</taxon>
    </lineage>
</organism>
<proteinExistence type="predicted"/>
<keyword evidence="1" id="KW-0472">Membrane</keyword>
<comment type="caution">
    <text evidence="2">The sequence shown here is derived from an EMBL/GenBank/DDBJ whole genome shotgun (WGS) entry which is preliminary data.</text>
</comment>
<sequence length="143" mass="16651">MKNRRVEAERAWFRAFHQLIFGILGVFLVIVIPATIWTDSLDWGIVYTGLMLVPINVMYVKRYRMRRTLNPQLSHLYRRQIGSDCLNTVAFFIAINGGKLLESNTAYIGGVLIVGVTGWLTMRIEKRMKEEDVWRPTYEQLRG</sequence>
<evidence type="ECO:0000313" key="2">
    <source>
        <dbReference type="EMBL" id="MDL5378379.1"/>
    </source>
</evidence>
<evidence type="ECO:0000256" key="1">
    <source>
        <dbReference type="SAM" id="Phobius"/>
    </source>
</evidence>
<evidence type="ECO:0008006" key="4">
    <source>
        <dbReference type="Google" id="ProtNLM"/>
    </source>
</evidence>
<keyword evidence="3" id="KW-1185">Reference proteome</keyword>
<protein>
    <recommendedName>
        <fullName evidence="4">MFS transporter</fullName>
    </recommendedName>
</protein>
<accession>A0ABT7MT51</accession>
<gene>
    <name evidence="2" type="ORF">QR695_15385</name>
</gene>